<evidence type="ECO:0000313" key="3">
    <source>
        <dbReference type="EMBL" id="SDM54005.1"/>
    </source>
</evidence>
<sequence length="63" mass="6958">MALRETITVSITPELKAFIKERLATGRYGSASEVVRASLRALERFEATTYPKARGPRSSTTDV</sequence>
<evidence type="ECO:0000256" key="2">
    <source>
        <dbReference type="ARBA" id="ARBA00022649"/>
    </source>
</evidence>
<accession>A0A1G9U395</accession>
<dbReference type="RefSeq" id="WP_091713669.1">
    <property type="nucleotide sequence ID" value="NZ_FNHS01000002.1"/>
</dbReference>
<dbReference type="STRING" id="582672.SAMN05216360_102380"/>
<dbReference type="EMBL" id="FNHS01000002">
    <property type="protein sequence ID" value="SDM54005.1"/>
    <property type="molecule type" value="Genomic_DNA"/>
</dbReference>
<dbReference type="AlphaFoldDB" id="A0A1G9U395"/>
<dbReference type="InterPro" id="IPR022789">
    <property type="entry name" value="ParD"/>
</dbReference>
<organism evidence="3 4">
    <name type="scientific">Methylobacterium phyllostachyos</name>
    <dbReference type="NCBI Taxonomy" id="582672"/>
    <lineage>
        <taxon>Bacteria</taxon>
        <taxon>Pseudomonadati</taxon>
        <taxon>Pseudomonadota</taxon>
        <taxon>Alphaproteobacteria</taxon>
        <taxon>Hyphomicrobiales</taxon>
        <taxon>Methylobacteriaceae</taxon>
        <taxon>Methylobacterium</taxon>
    </lineage>
</organism>
<reference evidence="4" key="1">
    <citation type="submission" date="2016-10" db="EMBL/GenBank/DDBJ databases">
        <authorList>
            <person name="Varghese N."/>
            <person name="Submissions S."/>
        </authorList>
    </citation>
    <scope>NUCLEOTIDE SEQUENCE [LARGE SCALE GENOMIC DNA]</scope>
    <source>
        <strain evidence="4">BL47</strain>
    </source>
</reference>
<protein>
    <submittedName>
        <fullName evidence="3">Antitoxin ParD1/3/4</fullName>
    </submittedName>
</protein>
<keyword evidence="4" id="KW-1185">Reference proteome</keyword>
<comment type="similarity">
    <text evidence="1">Belongs to the ParD antitoxin family.</text>
</comment>
<dbReference type="OrthoDB" id="9815501at2"/>
<name>A0A1G9U395_9HYPH</name>
<proteinExistence type="inferred from homology"/>
<dbReference type="PANTHER" id="PTHR36582">
    <property type="entry name" value="ANTITOXIN PARD"/>
    <property type="match status" value="1"/>
</dbReference>
<dbReference type="Proteomes" id="UP000198704">
    <property type="component" value="Unassembled WGS sequence"/>
</dbReference>
<dbReference type="InterPro" id="IPR038296">
    <property type="entry name" value="ParD_sf"/>
</dbReference>
<dbReference type="Gene3D" id="6.10.10.120">
    <property type="entry name" value="Antitoxin ParD1-like"/>
    <property type="match status" value="1"/>
</dbReference>
<dbReference type="GO" id="GO:0006355">
    <property type="term" value="P:regulation of DNA-templated transcription"/>
    <property type="evidence" value="ECO:0007669"/>
    <property type="project" value="InterPro"/>
</dbReference>
<dbReference type="SUPFAM" id="SSF47598">
    <property type="entry name" value="Ribbon-helix-helix"/>
    <property type="match status" value="1"/>
</dbReference>
<dbReference type="InterPro" id="IPR010985">
    <property type="entry name" value="Ribbon_hlx_hlx"/>
</dbReference>
<gene>
    <name evidence="3" type="ORF">SAMN05216360_102380</name>
</gene>
<keyword evidence="2" id="KW-1277">Toxin-antitoxin system</keyword>
<evidence type="ECO:0000256" key="1">
    <source>
        <dbReference type="ARBA" id="ARBA00008580"/>
    </source>
</evidence>
<dbReference type="PANTHER" id="PTHR36582:SF2">
    <property type="entry name" value="ANTITOXIN PARD"/>
    <property type="match status" value="1"/>
</dbReference>
<dbReference type="CDD" id="cd22231">
    <property type="entry name" value="RHH_NikR_HicB-like"/>
    <property type="match status" value="1"/>
</dbReference>
<dbReference type="Pfam" id="PF03693">
    <property type="entry name" value="ParD_antitoxin"/>
    <property type="match status" value="1"/>
</dbReference>
<dbReference type="NCBIfam" id="TIGR02606">
    <property type="entry name" value="antidote_CC2985"/>
    <property type="match status" value="1"/>
</dbReference>
<evidence type="ECO:0000313" key="4">
    <source>
        <dbReference type="Proteomes" id="UP000198704"/>
    </source>
</evidence>